<evidence type="ECO:0000313" key="3">
    <source>
        <dbReference type="Proteomes" id="UP000658656"/>
    </source>
</evidence>
<reference evidence="2" key="2">
    <citation type="submission" date="2020-09" db="EMBL/GenBank/DDBJ databases">
        <authorList>
            <person name="Sun Q."/>
            <person name="Zhou Y."/>
        </authorList>
    </citation>
    <scope>NUCLEOTIDE SEQUENCE</scope>
    <source>
        <strain evidence="2">CGMCC 4.7679</strain>
    </source>
</reference>
<comment type="caution">
    <text evidence="2">The sequence shown here is derived from an EMBL/GenBank/DDBJ whole genome shotgun (WGS) entry which is preliminary data.</text>
</comment>
<dbReference type="Proteomes" id="UP000658656">
    <property type="component" value="Unassembled WGS sequence"/>
</dbReference>
<dbReference type="CDD" id="cd08351">
    <property type="entry name" value="ChaP_like"/>
    <property type="match status" value="1"/>
</dbReference>
<dbReference type="RefSeq" id="WP_145934873.1">
    <property type="nucleotide sequence ID" value="NZ_BNAV01000001.1"/>
</dbReference>
<gene>
    <name evidence="2" type="ORF">GCM10017566_12450</name>
</gene>
<dbReference type="InterPro" id="IPR004360">
    <property type="entry name" value="Glyas_Fos-R_dOase_dom"/>
</dbReference>
<evidence type="ECO:0000259" key="1">
    <source>
        <dbReference type="PROSITE" id="PS51819"/>
    </source>
</evidence>
<proteinExistence type="predicted"/>
<dbReference type="Gene3D" id="3.10.180.10">
    <property type="entry name" value="2,3-Dihydroxybiphenyl 1,2-Dioxygenase, domain 1"/>
    <property type="match status" value="1"/>
</dbReference>
<dbReference type="Pfam" id="PF00903">
    <property type="entry name" value="Glyoxalase"/>
    <property type="match status" value="1"/>
</dbReference>
<keyword evidence="3" id="KW-1185">Reference proteome</keyword>
<dbReference type="AlphaFoldDB" id="A0A8H9IUJ9"/>
<dbReference type="SUPFAM" id="SSF54593">
    <property type="entry name" value="Glyoxalase/Bleomycin resistance protein/Dihydroxybiphenyl dioxygenase"/>
    <property type="match status" value="1"/>
</dbReference>
<reference evidence="2" key="1">
    <citation type="journal article" date="2014" name="Int. J. Syst. Evol. Microbiol.">
        <title>Complete genome sequence of Corynebacterium casei LMG S-19264T (=DSM 44701T), isolated from a smear-ripened cheese.</title>
        <authorList>
            <consortium name="US DOE Joint Genome Institute (JGI-PGF)"/>
            <person name="Walter F."/>
            <person name="Albersmeier A."/>
            <person name="Kalinowski J."/>
            <person name="Ruckert C."/>
        </authorList>
    </citation>
    <scope>NUCLEOTIDE SEQUENCE</scope>
    <source>
        <strain evidence="2">CGMCC 4.7679</strain>
    </source>
</reference>
<dbReference type="PROSITE" id="PS51819">
    <property type="entry name" value="VOC"/>
    <property type="match status" value="1"/>
</dbReference>
<dbReference type="InterPro" id="IPR029068">
    <property type="entry name" value="Glyas_Bleomycin-R_OHBP_Dase"/>
</dbReference>
<dbReference type="EMBL" id="BNAV01000001">
    <property type="protein sequence ID" value="GHF40568.1"/>
    <property type="molecule type" value="Genomic_DNA"/>
</dbReference>
<sequence>MPVQLNHTIVEARDREETATFLAELLGLPEPVPYGPFLVVQADNGVSLDVAEVEGEVHPQHYAFLVTEDEFDRIFERIRARGLDFWADPHGHEPGRVNTRDGGRGVYWDDPNRHRLEIITRPYGG</sequence>
<feature type="domain" description="VOC" evidence="1">
    <location>
        <begin position="4"/>
        <end position="121"/>
    </location>
</feature>
<accession>A0A8H9IUJ9</accession>
<organism evidence="2 3">
    <name type="scientific">Amycolatopsis bartoniae</name>
    <dbReference type="NCBI Taxonomy" id="941986"/>
    <lineage>
        <taxon>Bacteria</taxon>
        <taxon>Bacillati</taxon>
        <taxon>Actinomycetota</taxon>
        <taxon>Actinomycetes</taxon>
        <taxon>Pseudonocardiales</taxon>
        <taxon>Pseudonocardiaceae</taxon>
        <taxon>Amycolatopsis</taxon>
    </lineage>
</organism>
<dbReference type="OrthoDB" id="9810341at2"/>
<name>A0A8H9IUJ9_9PSEU</name>
<dbReference type="InterPro" id="IPR037523">
    <property type="entry name" value="VOC_core"/>
</dbReference>
<evidence type="ECO:0000313" key="2">
    <source>
        <dbReference type="EMBL" id="GHF40568.1"/>
    </source>
</evidence>
<protein>
    <submittedName>
        <fullName evidence="2">ChaP protein</fullName>
    </submittedName>
</protein>